<dbReference type="EMBL" id="SUNJ01009295">
    <property type="protein sequence ID" value="TPP60540.1"/>
    <property type="molecule type" value="Genomic_DNA"/>
</dbReference>
<dbReference type="STRING" id="46835.A0A504YS02"/>
<protein>
    <submittedName>
        <fullName evidence="1">Uncharacterized protein</fullName>
    </submittedName>
</protein>
<keyword evidence="2" id="KW-1185">Reference proteome</keyword>
<organism evidence="1 2">
    <name type="scientific">Fasciola gigantica</name>
    <name type="common">Giant liver fluke</name>
    <dbReference type="NCBI Taxonomy" id="46835"/>
    <lineage>
        <taxon>Eukaryota</taxon>
        <taxon>Metazoa</taxon>
        <taxon>Spiralia</taxon>
        <taxon>Lophotrochozoa</taxon>
        <taxon>Platyhelminthes</taxon>
        <taxon>Trematoda</taxon>
        <taxon>Digenea</taxon>
        <taxon>Plagiorchiida</taxon>
        <taxon>Echinostomata</taxon>
        <taxon>Echinostomatoidea</taxon>
        <taxon>Fasciolidae</taxon>
        <taxon>Fasciola</taxon>
    </lineage>
</organism>
<reference evidence="1 2" key="1">
    <citation type="submission" date="2019-04" db="EMBL/GenBank/DDBJ databases">
        <title>Annotation for the trematode Fasciola gigantica.</title>
        <authorList>
            <person name="Choi Y.-J."/>
        </authorList>
    </citation>
    <scope>NUCLEOTIDE SEQUENCE [LARGE SCALE GENOMIC DNA]</scope>
    <source>
        <strain evidence="1">Uganda_cow_1</strain>
    </source>
</reference>
<dbReference type="GO" id="GO:0097363">
    <property type="term" value="F:protein O-acetylglucosaminyltransferase activity"/>
    <property type="evidence" value="ECO:0007669"/>
    <property type="project" value="TreeGrafter"/>
</dbReference>
<dbReference type="Proteomes" id="UP000316759">
    <property type="component" value="Unassembled WGS sequence"/>
</dbReference>
<dbReference type="PANTHER" id="PTHR44366">
    <property type="entry name" value="UDP-N-ACETYLGLUCOSAMINE--PEPTIDE N-ACETYLGLUCOSAMINYLTRANSFERASE 110 KDA SUBUNIT"/>
    <property type="match status" value="1"/>
</dbReference>
<dbReference type="PANTHER" id="PTHR44366:SF1">
    <property type="entry name" value="UDP-N-ACETYLGLUCOSAMINE--PEPTIDE N-ACETYLGLUCOSAMINYLTRANSFERASE 110 KDA SUBUNIT"/>
    <property type="match status" value="1"/>
</dbReference>
<dbReference type="GO" id="GO:0006493">
    <property type="term" value="P:protein O-linked glycosylation"/>
    <property type="evidence" value="ECO:0007669"/>
    <property type="project" value="InterPro"/>
</dbReference>
<dbReference type="InterPro" id="IPR037919">
    <property type="entry name" value="OGT"/>
</dbReference>
<evidence type="ECO:0000313" key="2">
    <source>
        <dbReference type="Proteomes" id="UP000316759"/>
    </source>
</evidence>
<dbReference type="SUPFAM" id="SSF48452">
    <property type="entry name" value="TPR-like"/>
    <property type="match status" value="1"/>
</dbReference>
<dbReference type="OrthoDB" id="9991317at2759"/>
<evidence type="ECO:0000313" key="1">
    <source>
        <dbReference type="EMBL" id="TPP60540.1"/>
    </source>
</evidence>
<gene>
    <name evidence="1" type="ORF">FGIG_12487</name>
</gene>
<sequence>MIERRSILRLTDTSSTVSIPLRNMRTTQNHLQIGGFFIANRFYLPGLAELAHREYQAGDYERAEQHCMQLWHQDPENTSTLLLLSSIHFQCRRMERSAYFSQLAIKQNPLDGPKAYVGNSGAIVFKERGQLKDAIDNYRHALGIKPDFN</sequence>
<dbReference type="AlphaFoldDB" id="A0A504YS02"/>
<proteinExistence type="predicted"/>
<name>A0A504YS02_FASGI</name>
<accession>A0A504YS02</accession>
<dbReference type="InterPro" id="IPR011990">
    <property type="entry name" value="TPR-like_helical_dom_sf"/>
</dbReference>
<comment type="caution">
    <text evidence="1">The sequence shown here is derived from an EMBL/GenBank/DDBJ whole genome shotgun (WGS) entry which is preliminary data.</text>
</comment>
<dbReference type="Gene3D" id="1.25.40.10">
    <property type="entry name" value="Tetratricopeptide repeat domain"/>
    <property type="match status" value="1"/>
</dbReference>